<evidence type="ECO:0000256" key="2">
    <source>
        <dbReference type="ARBA" id="ARBA00022692"/>
    </source>
</evidence>
<evidence type="ECO:0000256" key="1">
    <source>
        <dbReference type="ARBA" id="ARBA00004477"/>
    </source>
</evidence>
<protein>
    <recommendedName>
        <fullName evidence="11">Seipin</fullName>
    </recommendedName>
</protein>
<comment type="caution">
    <text evidence="9">The sequence shown here is derived from an EMBL/GenBank/DDBJ whole genome shotgun (WGS) entry which is preliminary data.</text>
</comment>
<dbReference type="AlphaFoldDB" id="A0AAV5RNE5"/>
<evidence type="ECO:0008006" key="11">
    <source>
        <dbReference type="Google" id="ProtNLM"/>
    </source>
</evidence>
<feature type="compositionally biased region" description="Low complexity" evidence="7">
    <location>
        <begin position="316"/>
        <end position="329"/>
    </location>
</feature>
<dbReference type="EMBL" id="BTGC01000008">
    <property type="protein sequence ID" value="GMM52181.1"/>
    <property type="molecule type" value="Genomic_DNA"/>
</dbReference>
<keyword evidence="3" id="KW-0256">Endoplasmic reticulum</keyword>
<sequence>MVKIISRANVWRVIIFTGIVWCLSILAIFSVFPFFFLRHFLLPTDNFRAQVDFVSKNVTSLSGFHGSQQLVSLSELKELDLMSMDNYKIDLELTLPRNDINRELGPFAIKGALGSHSFAHNPDELLHAKSLKSSKSGTDAEIVERMAMLPYKSDLIEKVDRVSFLGLYVTDFRHEESVIKVTLWNKAYKPKSKHPFLLITIPREVWVSKAEVIFTVRLRGLKYYLKEHPIISFVVISFWSFIFEVCAFTIAAGALYLKLVPAQEPQGYHSLNDSRFNDEYFRNLDSAEATEKLENGNETNPLLLHLEKLSRERQNSTESSTNNSNVRTTQYRNAPHEQSKTTGISEENKKSSENRSLSTIDENKHVEPSATTVLKVGKSDVEVKLPLKPKQSSDKSFEYSRTLYDDEEYENRLTSSDNVLNNHDNLIPFAKNNKLDDETSPNILEDISSNETRLNDEEVEQELRDLTDNLTSRRVEDSLSAYEEELLLIFPKNNDSPPDSETEDGGGLLTPEYNPDL</sequence>
<proteinExistence type="predicted"/>
<keyword evidence="4 8" id="KW-1133">Transmembrane helix</keyword>
<feature type="region of interest" description="Disordered" evidence="7">
    <location>
        <begin position="490"/>
        <end position="517"/>
    </location>
</feature>
<comment type="subcellular location">
    <subcellularLocation>
        <location evidence="1">Endoplasmic reticulum membrane</location>
        <topology evidence="1">Multi-pass membrane protein</topology>
    </subcellularLocation>
</comment>
<feature type="region of interest" description="Disordered" evidence="7">
    <location>
        <begin position="311"/>
        <end position="368"/>
    </location>
</feature>
<dbReference type="GO" id="GO:0006629">
    <property type="term" value="P:lipid metabolic process"/>
    <property type="evidence" value="ECO:0007669"/>
    <property type="project" value="UniProtKB-KW"/>
</dbReference>
<evidence type="ECO:0000256" key="4">
    <source>
        <dbReference type="ARBA" id="ARBA00022989"/>
    </source>
</evidence>
<evidence type="ECO:0000256" key="3">
    <source>
        <dbReference type="ARBA" id="ARBA00022824"/>
    </source>
</evidence>
<keyword evidence="2 8" id="KW-0812">Transmembrane</keyword>
<dbReference type="GO" id="GO:0005789">
    <property type="term" value="C:endoplasmic reticulum membrane"/>
    <property type="evidence" value="ECO:0007669"/>
    <property type="project" value="UniProtKB-SubCell"/>
</dbReference>
<reference evidence="9 10" key="1">
    <citation type="journal article" date="2023" name="Elife">
        <title>Identification of key yeast species and microbe-microbe interactions impacting larval growth of Drosophila in the wild.</title>
        <authorList>
            <person name="Mure A."/>
            <person name="Sugiura Y."/>
            <person name="Maeda R."/>
            <person name="Honda K."/>
            <person name="Sakurai N."/>
            <person name="Takahashi Y."/>
            <person name="Watada M."/>
            <person name="Katoh T."/>
            <person name="Gotoh A."/>
            <person name="Gotoh Y."/>
            <person name="Taniguchi I."/>
            <person name="Nakamura K."/>
            <person name="Hayashi T."/>
            <person name="Katayama T."/>
            <person name="Uemura T."/>
            <person name="Hattori Y."/>
        </authorList>
    </citation>
    <scope>NUCLEOTIDE SEQUENCE [LARGE SCALE GENOMIC DNA]</scope>
    <source>
        <strain evidence="9 10">SB-73</strain>
    </source>
</reference>
<dbReference type="Pfam" id="PF06775">
    <property type="entry name" value="Seipin"/>
    <property type="match status" value="1"/>
</dbReference>
<evidence type="ECO:0000313" key="9">
    <source>
        <dbReference type="EMBL" id="GMM52181.1"/>
    </source>
</evidence>
<keyword evidence="10" id="KW-1185">Reference proteome</keyword>
<keyword evidence="5" id="KW-0443">Lipid metabolism</keyword>
<name>A0AAV5RNE5_STABA</name>
<evidence type="ECO:0000313" key="10">
    <source>
        <dbReference type="Proteomes" id="UP001362899"/>
    </source>
</evidence>
<evidence type="ECO:0000256" key="6">
    <source>
        <dbReference type="ARBA" id="ARBA00023136"/>
    </source>
</evidence>
<dbReference type="InterPro" id="IPR009617">
    <property type="entry name" value="Seipin"/>
</dbReference>
<gene>
    <name evidence="9" type="ORF">DASB73_031440</name>
</gene>
<dbReference type="Proteomes" id="UP001362899">
    <property type="component" value="Unassembled WGS sequence"/>
</dbReference>
<dbReference type="GO" id="GO:0140042">
    <property type="term" value="P:lipid droplet formation"/>
    <property type="evidence" value="ECO:0007669"/>
    <property type="project" value="UniProtKB-ARBA"/>
</dbReference>
<evidence type="ECO:0000256" key="5">
    <source>
        <dbReference type="ARBA" id="ARBA00023098"/>
    </source>
</evidence>
<evidence type="ECO:0000256" key="8">
    <source>
        <dbReference type="SAM" id="Phobius"/>
    </source>
</evidence>
<dbReference type="PANTHER" id="PTHR21212">
    <property type="entry name" value="BERNARDINELLI-SEIP CONGENITAL LIPODYSTROPHY 2 HOMOLOG BSCL2 PROTEIN"/>
    <property type="match status" value="1"/>
</dbReference>
<dbReference type="PANTHER" id="PTHR21212:SF0">
    <property type="entry name" value="SEIPIN"/>
    <property type="match status" value="1"/>
</dbReference>
<accession>A0AAV5RNE5</accession>
<evidence type="ECO:0000256" key="7">
    <source>
        <dbReference type="SAM" id="MobiDB-lite"/>
    </source>
</evidence>
<dbReference type="CDD" id="cd23995">
    <property type="entry name" value="Seipin_BSCL2_like"/>
    <property type="match status" value="1"/>
</dbReference>
<organism evidence="9 10">
    <name type="scientific">Starmerella bacillaris</name>
    <name type="common">Yeast</name>
    <name type="synonym">Candida zemplinina</name>
    <dbReference type="NCBI Taxonomy" id="1247836"/>
    <lineage>
        <taxon>Eukaryota</taxon>
        <taxon>Fungi</taxon>
        <taxon>Dikarya</taxon>
        <taxon>Ascomycota</taxon>
        <taxon>Saccharomycotina</taxon>
        <taxon>Dipodascomycetes</taxon>
        <taxon>Dipodascales</taxon>
        <taxon>Trichomonascaceae</taxon>
        <taxon>Starmerella</taxon>
    </lineage>
</organism>
<feature type="transmembrane region" description="Helical" evidence="8">
    <location>
        <begin position="13"/>
        <end position="37"/>
    </location>
</feature>
<keyword evidence="6 8" id="KW-0472">Membrane</keyword>